<feature type="transmembrane region" description="Helical" evidence="2">
    <location>
        <begin position="396"/>
        <end position="415"/>
    </location>
</feature>
<feature type="transmembrane region" description="Helical" evidence="2">
    <location>
        <begin position="492"/>
        <end position="514"/>
    </location>
</feature>
<dbReference type="Proteomes" id="UP001178507">
    <property type="component" value="Unassembled WGS sequence"/>
</dbReference>
<feature type="compositionally biased region" description="Polar residues" evidence="1">
    <location>
        <begin position="626"/>
        <end position="638"/>
    </location>
</feature>
<name>A0AA36HNP9_9DINO</name>
<keyword evidence="2" id="KW-1133">Transmembrane helix</keyword>
<keyword evidence="4" id="KW-1185">Reference proteome</keyword>
<organism evidence="3 4">
    <name type="scientific">Effrenium voratum</name>
    <dbReference type="NCBI Taxonomy" id="2562239"/>
    <lineage>
        <taxon>Eukaryota</taxon>
        <taxon>Sar</taxon>
        <taxon>Alveolata</taxon>
        <taxon>Dinophyceae</taxon>
        <taxon>Suessiales</taxon>
        <taxon>Symbiodiniaceae</taxon>
        <taxon>Effrenium</taxon>
    </lineage>
</organism>
<accession>A0AA36HNP9</accession>
<feature type="transmembrane region" description="Helical" evidence="2">
    <location>
        <begin position="311"/>
        <end position="331"/>
    </location>
</feature>
<keyword evidence="2" id="KW-0472">Membrane</keyword>
<sequence length="654" mass="73011">MAVCEGERRELCRDLDGDCIGGSLHDPCECADGYFPWQVGAHNTSGLFYPHIVHFTCCPGPSQNECGDSLTHTSAFPVFAIALLGILLSTFLMRFRIPPLWQLLSRRRRLLWAQVDGTSLHREVPMGRWCVTKRDLQDFRVLVQQAVAKGDIQPTALDPFDPTDFTIGPNMHTVTEQYIKPVTDACGKASWALMQHPHGLQCDLFITHCWVEGVYEFLDKVLASWPLMAKAAYICFLSNPQNLDIGELIASPEESPFAKALHVAHHILVVPNRSASIYSRIWCVYEAFLAYAWGKQIYTAWSFPQNLWLRVLRVGAVYVASASLTVLAMPWVEHELYSYASLLLTLISMNLWNCFYSRPNSLVLRVAIVFAAISCPGHLAVTFFGERGDKEQHNGIGLIVCWFAICAMEFDRLMLADAHQQSKQLQKGFKGLSGARSSREEDKDRILAALSESGHEKDVEEVVEVLMRMNVTTPELREAAARSGPLGDASKFSCSLVLGSCIFWLGSPVLLLMYDVEHAEGLRSPLFWIVAVECVAAFLGFLLLPNERKPFAARCQQLWAPMLVVHLLDRFWTWHYYAVSAVVGFLVLSMGFVGPGRVAQIPCLGPAVVRVLFGRPPWRRSLQIARSGSLGSTRTSPETDALHETPVQSIRPSA</sequence>
<feature type="transmembrane region" description="Helical" evidence="2">
    <location>
        <begin position="337"/>
        <end position="355"/>
    </location>
</feature>
<reference evidence="3" key="1">
    <citation type="submission" date="2023-08" db="EMBL/GenBank/DDBJ databases">
        <authorList>
            <person name="Chen Y."/>
            <person name="Shah S."/>
            <person name="Dougan E. K."/>
            <person name="Thang M."/>
            <person name="Chan C."/>
        </authorList>
    </citation>
    <scope>NUCLEOTIDE SEQUENCE</scope>
</reference>
<feature type="transmembrane region" description="Helical" evidence="2">
    <location>
        <begin position="362"/>
        <end position="384"/>
    </location>
</feature>
<gene>
    <name evidence="3" type="ORF">EVOR1521_LOCUS2581</name>
</gene>
<feature type="transmembrane region" description="Helical" evidence="2">
    <location>
        <begin position="574"/>
        <end position="593"/>
    </location>
</feature>
<evidence type="ECO:0000313" key="3">
    <source>
        <dbReference type="EMBL" id="CAJ1372521.1"/>
    </source>
</evidence>
<comment type="caution">
    <text evidence="3">The sequence shown here is derived from an EMBL/GenBank/DDBJ whole genome shotgun (WGS) entry which is preliminary data.</text>
</comment>
<feature type="transmembrane region" description="Helical" evidence="2">
    <location>
        <begin position="78"/>
        <end position="97"/>
    </location>
</feature>
<evidence type="ECO:0000313" key="4">
    <source>
        <dbReference type="Proteomes" id="UP001178507"/>
    </source>
</evidence>
<dbReference type="EMBL" id="CAUJNA010000140">
    <property type="protein sequence ID" value="CAJ1372521.1"/>
    <property type="molecule type" value="Genomic_DNA"/>
</dbReference>
<proteinExistence type="predicted"/>
<feature type="transmembrane region" description="Helical" evidence="2">
    <location>
        <begin position="526"/>
        <end position="544"/>
    </location>
</feature>
<feature type="region of interest" description="Disordered" evidence="1">
    <location>
        <begin position="626"/>
        <end position="654"/>
    </location>
</feature>
<evidence type="ECO:0000256" key="2">
    <source>
        <dbReference type="SAM" id="Phobius"/>
    </source>
</evidence>
<dbReference type="AlphaFoldDB" id="A0AA36HNP9"/>
<protein>
    <submittedName>
        <fullName evidence="3">Uncharacterized protein</fullName>
    </submittedName>
</protein>
<keyword evidence="2" id="KW-0812">Transmembrane</keyword>
<evidence type="ECO:0000256" key="1">
    <source>
        <dbReference type="SAM" id="MobiDB-lite"/>
    </source>
</evidence>